<reference evidence="1" key="1">
    <citation type="journal article" date="2021" name="Proc. Natl. Acad. Sci. U.S.A.">
        <title>A Catalog of Tens of Thousands of Viruses from Human Metagenomes Reveals Hidden Associations with Chronic Diseases.</title>
        <authorList>
            <person name="Tisza M.J."/>
            <person name="Buck C.B."/>
        </authorList>
    </citation>
    <scope>NUCLEOTIDE SEQUENCE</scope>
    <source>
        <strain evidence="1">CtSqC25</strain>
    </source>
</reference>
<dbReference type="EMBL" id="BK014639">
    <property type="protein sequence ID" value="DAD65270.1"/>
    <property type="molecule type" value="Genomic_DNA"/>
</dbReference>
<accession>A0A8S5L644</accession>
<evidence type="ECO:0008006" key="2">
    <source>
        <dbReference type="Google" id="ProtNLM"/>
    </source>
</evidence>
<proteinExistence type="predicted"/>
<evidence type="ECO:0000313" key="1">
    <source>
        <dbReference type="EMBL" id="DAD65270.1"/>
    </source>
</evidence>
<protein>
    <recommendedName>
        <fullName evidence="2">Ornithine aminotransferase</fullName>
    </recommendedName>
</protein>
<sequence>MKMFIDKDSWGRFSINDLSERDLRLFYEALRIYAQANLGRIHPEDNVRIFGFSSEFFQALNEKKPSPGNVLPGACVID</sequence>
<organism evidence="1">
    <name type="scientific">Siphoviridae sp. ctSqC25</name>
    <dbReference type="NCBI Taxonomy" id="2823582"/>
    <lineage>
        <taxon>Viruses</taxon>
        <taxon>Duplodnaviria</taxon>
        <taxon>Heunggongvirae</taxon>
        <taxon>Uroviricota</taxon>
        <taxon>Caudoviricetes</taxon>
    </lineage>
</organism>
<name>A0A8S5L644_9CAUD</name>